<dbReference type="Proteomes" id="UP001291623">
    <property type="component" value="Unassembled WGS sequence"/>
</dbReference>
<reference evidence="3" key="1">
    <citation type="submission" date="2023-12" db="EMBL/GenBank/DDBJ databases">
        <title>Genome assembly of Anisodus tanguticus.</title>
        <authorList>
            <person name="Wang Y.-J."/>
        </authorList>
    </citation>
    <scope>NUCLEOTIDE SEQUENCE</scope>
    <source>
        <strain evidence="3">KB-2021</strain>
        <tissue evidence="3">Leaf</tissue>
    </source>
</reference>
<evidence type="ECO:0000256" key="2">
    <source>
        <dbReference type="ARBA" id="ARBA00023002"/>
    </source>
</evidence>
<dbReference type="AlphaFoldDB" id="A0AAE1VQE2"/>
<dbReference type="PANTHER" id="PTHR48107:SF16">
    <property type="entry name" value="NADPH-DEPENDENT ALDEHYDE REDUCTASE 1, CHLOROPLASTIC"/>
    <property type="match status" value="1"/>
</dbReference>
<gene>
    <name evidence="3" type="ORF">RND71_000845</name>
</gene>
<keyword evidence="2" id="KW-0560">Oxidoreductase</keyword>
<accession>A0AAE1VQE2</accession>
<dbReference type="SUPFAM" id="SSF51735">
    <property type="entry name" value="NAD(P)-binding Rossmann-fold domains"/>
    <property type="match status" value="1"/>
</dbReference>
<dbReference type="InterPro" id="IPR002347">
    <property type="entry name" value="SDR_fam"/>
</dbReference>
<evidence type="ECO:0000256" key="1">
    <source>
        <dbReference type="ARBA" id="ARBA00006484"/>
    </source>
</evidence>
<comment type="similarity">
    <text evidence="1">Belongs to the short-chain dehydrogenases/reductases (SDR) family.</text>
</comment>
<dbReference type="Pfam" id="PF00106">
    <property type="entry name" value="adh_short"/>
    <property type="match status" value="1"/>
</dbReference>
<organism evidence="3 4">
    <name type="scientific">Anisodus tanguticus</name>
    <dbReference type="NCBI Taxonomy" id="243964"/>
    <lineage>
        <taxon>Eukaryota</taxon>
        <taxon>Viridiplantae</taxon>
        <taxon>Streptophyta</taxon>
        <taxon>Embryophyta</taxon>
        <taxon>Tracheophyta</taxon>
        <taxon>Spermatophyta</taxon>
        <taxon>Magnoliopsida</taxon>
        <taxon>eudicotyledons</taxon>
        <taxon>Gunneridae</taxon>
        <taxon>Pentapetalae</taxon>
        <taxon>asterids</taxon>
        <taxon>lamiids</taxon>
        <taxon>Solanales</taxon>
        <taxon>Solanaceae</taxon>
        <taxon>Solanoideae</taxon>
        <taxon>Hyoscyameae</taxon>
        <taxon>Anisodus</taxon>
    </lineage>
</organism>
<evidence type="ECO:0000313" key="4">
    <source>
        <dbReference type="Proteomes" id="UP001291623"/>
    </source>
</evidence>
<name>A0AAE1VQE2_9SOLA</name>
<dbReference type="InterPro" id="IPR036291">
    <property type="entry name" value="NAD(P)-bd_dom_sf"/>
</dbReference>
<dbReference type="PANTHER" id="PTHR48107">
    <property type="entry name" value="NADPH-DEPENDENT ALDEHYDE REDUCTASE-LIKE PROTEIN, CHLOROPLASTIC-RELATED"/>
    <property type="match status" value="1"/>
</dbReference>
<comment type="caution">
    <text evidence="3">The sequence shown here is derived from an EMBL/GenBank/DDBJ whole genome shotgun (WGS) entry which is preliminary data.</text>
</comment>
<evidence type="ECO:0000313" key="3">
    <source>
        <dbReference type="EMBL" id="KAK4378983.1"/>
    </source>
</evidence>
<proteinExistence type="inferred from homology"/>
<dbReference type="EMBL" id="JAVYJV010000001">
    <property type="protein sequence ID" value="KAK4378983.1"/>
    <property type="molecule type" value="Genomic_DNA"/>
</dbReference>
<sequence>MASGGQHSHLRNRKLSLAKNMSWIPLLTILARIISLPTNFDLKKKTVPKTLELLRQAKAADAKDPMAVAADLGFDDNCKKVVDEVVGTYGRIDILVNNAAEQYEASSVEEINEERLERVLELTYSLTLSLGWSYSTEDLHNYTKF</sequence>
<protein>
    <submittedName>
        <fullName evidence="3">Uncharacterized protein</fullName>
    </submittedName>
</protein>
<keyword evidence="4" id="KW-1185">Reference proteome</keyword>
<dbReference type="GO" id="GO:0016614">
    <property type="term" value="F:oxidoreductase activity, acting on CH-OH group of donors"/>
    <property type="evidence" value="ECO:0007669"/>
    <property type="project" value="UniProtKB-ARBA"/>
</dbReference>
<dbReference type="Gene3D" id="3.40.50.720">
    <property type="entry name" value="NAD(P)-binding Rossmann-like Domain"/>
    <property type="match status" value="1"/>
</dbReference>